<organism evidence="2 3">
    <name type="scientific">Trifolium medium</name>
    <dbReference type="NCBI Taxonomy" id="97028"/>
    <lineage>
        <taxon>Eukaryota</taxon>
        <taxon>Viridiplantae</taxon>
        <taxon>Streptophyta</taxon>
        <taxon>Embryophyta</taxon>
        <taxon>Tracheophyta</taxon>
        <taxon>Spermatophyta</taxon>
        <taxon>Magnoliopsida</taxon>
        <taxon>eudicotyledons</taxon>
        <taxon>Gunneridae</taxon>
        <taxon>Pentapetalae</taxon>
        <taxon>rosids</taxon>
        <taxon>fabids</taxon>
        <taxon>Fabales</taxon>
        <taxon>Fabaceae</taxon>
        <taxon>Papilionoideae</taxon>
        <taxon>50 kb inversion clade</taxon>
        <taxon>NPAAA clade</taxon>
        <taxon>Hologalegina</taxon>
        <taxon>IRL clade</taxon>
        <taxon>Trifolieae</taxon>
        <taxon>Trifolium</taxon>
    </lineage>
</organism>
<name>A0A392V6V9_9FABA</name>
<dbReference type="AlphaFoldDB" id="A0A392V6V9"/>
<accession>A0A392V6V9</accession>
<evidence type="ECO:0000256" key="1">
    <source>
        <dbReference type="SAM" id="MobiDB-lite"/>
    </source>
</evidence>
<feature type="compositionally biased region" description="Low complexity" evidence="1">
    <location>
        <begin position="11"/>
        <end position="35"/>
    </location>
</feature>
<dbReference type="EMBL" id="LXQA011046881">
    <property type="protein sequence ID" value="MCI82575.1"/>
    <property type="molecule type" value="Genomic_DNA"/>
</dbReference>
<sequence>VGFSEVGNSEGITIASGETSTSGITGSEGSGLLIT</sequence>
<feature type="region of interest" description="Disordered" evidence="1">
    <location>
        <begin position="1"/>
        <end position="35"/>
    </location>
</feature>
<evidence type="ECO:0000313" key="3">
    <source>
        <dbReference type="Proteomes" id="UP000265520"/>
    </source>
</evidence>
<feature type="non-terminal residue" evidence="2">
    <location>
        <position position="1"/>
    </location>
</feature>
<proteinExistence type="predicted"/>
<comment type="caution">
    <text evidence="2">The sequence shown here is derived from an EMBL/GenBank/DDBJ whole genome shotgun (WGS) entry which is preliminary data.</text>
</comment>
<protein>
    <submittedName>
        <fullName evidence="2">Uncharacterized protein</fullName>
    </submittedName>
</protein>
<reference evidence="2 3" key="1">
    <citation type="journal article" date="2018" name="Front. Plant Sci.">
        <title>Red Clover (Trifolium pratense) and Zigzag Clover (T. medium) - A Picture of Genomic Similarities and Differences.</title>
        <authorList>
            <person name="Dluhosova J."/>
            <person name="Istvanek J."/>
            <person name="Nedelnik J."/>
            <person name="Repkova J."/>
        </authorList>
    </citation>
    <scope>NUCLEOTIDE SEQUENCE [LARGE SCALE GENOMIC DNA]</scope>
    <source>
        <strain evidence="3">cv. 10/8</strain>
        <tissue evidence="2">Leaf</tissue>
    </source>
</reference>
<keyword evidence="3" id="KW-1185">Reference proteome</keyword>
<evidence type="ECO:0000313" key="2">
    <source>
        <dbReference type="EMBL" id="MCI82575.1"/>
    </source>
</evidence>
<dbReference type="Proteomes" id="UP000265520">
    <property type="component" value="Unassembled WGS sequence"/>
</dbReference>